<feature type="compositionally biased region" description="Acidic residues" evidence="1">
    <location>
        <begin position="186"/>
        <end position="198"/>
    </location>
</feature>
<gene>
    <name evidence="3" type="ORF">EVOR1521_LOCUS13654</name>
</gene>
<evidence type="ECO:0000313" key="4">
    <source>
        <dbReference type="Proteomes" id="UP001178507"/>
    </source>
</evidence>
<accession>A0AA36N0J6</accession>
<proteinExistence type="predicted"/>
<feature type="chain" id="PRO_5041233029" evidence="2">
    <location>
        <begin position="17"/>
        <end position="260"/>
    </location>
</feature>
<evidence type="ECO:0000313" key="3">
    <source>
        <dbReference type="EMBL" id="CAJ1387622.1"/>
    </source>
</evidence>
<dbReference type="EMBL" id="CAUJNA010001546">
    <property type="protein sequence ID" value="CAJ1387622.1"/>
    <property type="molecule type" value="Genomic_DNA"/>
</dbReference>
<dbReference type="AlphaFoldDB" id="A0AA36N0J6"/>
<sequence>MSPLRFLCVVAVPCLAIDGGDVLDAMLGSAPEAQPVVVDPALPKAPPPIISPNKPGCAVDLTSVLYTLTLVSRYITYSTTDCSQPGQTSAVCADDITSTIRRVASTVSYLADAVFTCGNVDGSCTQTISGAIAAVASATDDMVMLEPTCFDELLCTYQVFSFLSDGVSAAKNIDTAVLQCQIQADGGDDGDDGDDGADGDGGGDSGGAPAPAPPPLTADQVAALYPGATTLAPQRLLPEALRGSGARHPSVLPPNSDGLD</sequence>
<reference evidence="3" key="1">
    <citation type="submission" date="2023-08" db="EMBL/GenBank/DDBJ databases">
        <authorList>
            <person name="Chen Y."/>
            <person name="Shah S."/>
            <person name="Dougan E. K."/>
            <person name="Thang M."/>
            <person name="Chan C."/>
        </authorList>
    </citation>
    <scope>NUCLEOTIDE SEQUENCE</scope>
</reference>
<protein>
    <submittedName>
        <fullName evidence="3">Uncharacterized protein</fullName>
    </submittedName>
</protein>
<keyword evidence="2" id="KW-0732">Signal</keyword>
<evidence type="ECO:0000256" key="1">
    <source>
        <dbReference type="SAM" id="MobiDB-lite"/>
    </source>
</evidence>
<feature type="region of interest" description="Disordered" evidence="1">
    <location>
        <begin position="183"/>
        <end position="260"/>
    </location>
</feature>
<dbReference type="Proteomes" id="UP001178507">
    <property type="component" value="Unassembled WGS sequence"/>
</dbReference>
<evidence type="ECO:0000256" key="2">
    <source>
        <dbReference type="SAM" id="SignalP"/>
    </source>
</evidence>
<name>A0AA36N0J6_9DINO</name>
<comment type="caution">
    <text evidence="3">The sequence shown here is derived from an EMBL/GenBank/DDBJ whole genome shotgun (WGS) entry which is preliminary data.</text>
</comment>
<feature type="signal peptide" evidence="2">
    <location>
        <begin position="1"/>
        <end position="16"/>
    </location>
</feature>
<organism evidence="3 4">
    <name type="scientific">Effrenium voratum</name>
    <dbReference type="NCBI Taxonomy" id="2562239"/>
    <lineage>
        <taxon>Eukaryota</taxon>
        <taxon>Sar</taxon>
        <taxon>Alveolata</taxon>
        <taxon>Dinophyceae</taxon>
        <taxon>Suessiales</taxon>
        <taxon>Symbiodiniaceae</taxon>
        <taxon>Effrenium</taxon>
    </lineage>
</organism>
<keyword evidence="4" id="KW-1185">Reference proteome</keyword>